<dbReference type="SMART" id="SM00220">
    <property type="entry name" value="S_TKc"/>
    <property type="match status" value="1"/>
</dbReference>
<feature type="binding site" evidence="17">
    <location>
        <position position="366"/>
    </location>
    <ligand>
        <name>ATP</name>
        <dbReference type="ChEBI" id="CHEBI:30616"/>
    </ligand>
</feature>
<evidence type="ECO:0000256" key="11">
    <source>
        <dbReference type="ARBA" id="ARBA00022777"/>
    </source>
</evidence>
<evidence type="ECO:0000256" key="6">
    <source>
        <dbReference type="ARBA" id="ARBA00022679"/>
    </source>
</evidence>
<keyword evidence="6" id="KW-0808">Transferase</keyword>
<evidence type="ECO:0000256" key="15">
    <source>
        <dbReference type="ARBA" id="ARBA00023170"/>
    </source>
</evidence>
<dbReference type="Gene3D" id="3.30.200.20">
    <property type="entry name" value="Phosphorylase Kinase, domain 1"/>
    <property type="match status" value="1"/>
</dbReference>
<dbReference type="PROSITE" id="PS00108">
    <property type="entry name" value="PROTEIN_KINASE_ST"/>
    <property type="match status" value="1"/>
</dbReference>
<keyword evidence="4" id="KW-1003">Cell membrane</keyword>
<evidence type="ECO:0000256" key="10">
    <source>
        <dbReference type="ARBA" id="ARBA00022741"/>
    </source>
</evidence>
<dbReference type="Pfam" id="PF01657">
    <property type="entry name" value="Stress-antifung"/>
    <property type="match status" value="2"/>
</dbReference>
<protein>
    <recommendedName>
        <fullName evidence="24">Cysteine-rich receptor-like protein kinase 10</fullName>
    </recommendedName>
</protein>
<name>A0A2P2LBX6_RHIMU</name>
<keyword evidence="15" id="KW-0675">Receptor</keyword>
<keyword evidence="16" id="KW-0325">Glycoprotein</keyword>
<evidence type="ECO:0000256" key="7">
    <source>
        <dbReference type="ARBA" id="ARBA00022692"/>
    </source>
</evidence>
<dbReference type="InterPro" id="IPR001245">
    <property type="entry name" value="Ser-Thr/Tyr_kinase_cat_dom"/>
</dbReference>
<feature type="signal peptide" evidence="20">
    <location>
        <begin position="1"/>
        <end position="24"/>
    </location>
</feature>
<dbReference type="CDD" id="cd23509">
    <property type="entry name" value="Gnk2-like"/>
    <property type="match status" value="2"/>
</dbReference>
<dbReference type="InterPro" id="IPR000719">
    <property type="entry name" value="Prot_kinase_dom"/>
</dbReference>
<feature type="chain" id="PRO_5015183950" description="Cysteine-rich receptor-like protein kinase 10" evidence="20">
    <location>
        <begin position="25"/>
        <end position="547"/>
    </location>
</feature>
<evidence type="ECO:0000256" key="4">
    <source>
        <dbReference type="ARBA" id="ARBA00022475"/>
    </source>
</evidence>
<feature type="domain" description="Gnk2-homologous" evidence="22">
    <location>
        <begin position="27"/>
        <end position="130"/>
    </location>
</feature>
<dbReference type="GO" id="GO:0005524">
    <property type="term" value="F:ATP binding"/>
    <property type="evidence" value="ECO:0007669"/>
    <property type="project" value="UniProtKB-UniRule"/>
</dbReference>
<evidence type="ECO:0000256" key="1">
    <source>
        <dbReference type="ARBA" id="ARBA00004251"/>
    </source>
</evidence>
<keyword evidence="7 19" id="KW-0812">Transmembrane</keyword>
<accession>A0A2P2LBX6</accession>
<feature type="region of interest" description="Disordered" evidence="18">
    <location>
        <begin position="245"/>
        <end position="277"/>
    </location>
</feature>
<organism evidence="23">
    <name type="scientific">Rhizophora mucronata</name>
    <name type="common">Asiatic mangrove</name>
    <dbReference type="NCBI Taxonomy" id="61149"/>
    <lineage>
        <taxon>Eukaryota</taxon>
        <taxon>Viridiplantae</taxon>
        <taxon>Streptophyta</taxon>
        <taxon>Embryophyta</taxon>
        <taxon>Tracheophyta</taxon>
        <taxon>Spermatophyta</taxon>
        <taxon>Magnoliopsida</taxon>
        <taxon>eudicotyledons</taxon>
        <taxon>Gunneridae</taxon>
        <taxon>Pentapetalae</taxon>
        <taxon>rosids</taxon>
        <taxon>fabids</taxon>
        <taxon>Malpighiales</taxon>
        <taxon>Rhizophoraceae</taxon>
        <taxon>Rhizophora</taxon>
    </lineage>
</organism>
<evidence type="ECO:0000256" key="2">
    <source>
        <dbReference type="ARBA" id="ARBA00008536"/>
    </source>
</evidence>
<dbReference type="InterPro" id="IPR038408">
    <property type="entry name" value="GNK2_sf"/>
</dbReference>
<keyword evidence="14 19" id="KW-0472">Membrane</keyword>
<dbReference type="FunFam" id="1.10.510.10:FF:000240">
    <property type="entry name" value="Lectin-domain containing receptor kinase A4.3"/>
    <property type="match status" value="1"/>
</dbReference>
<dbReference type="GO" id="GO:0005886">
    <property type="term" value="C:plasma membrane"/>
    <property type="evidence" value="ECO:0007669"/>
    <property type="project" value="UniProtKB-SubCell"/>
</dbReference>
<dbReference type="EMBL" id="GGEC01034978">
    <property type="protein sequence ID" value="MBX15462.1"/>
    <property type="molecule type" value="Transcribed_RNA"/>
</dbReference>
<dbReference type="PANTHER" id="PTHR27002">
    <property type="entry name" value="RECEPTOR-LIKE SERINE/THREONINE-PROTEIN KINASE SD1-8"/>
    <property type="match status" value="1"/>
</dbReference>
<dbReference type="InterPro" id="IPR002902">
    <property type="entry name" value="GNK2"/>
</dbReference>
<evidence type="ECO:0000256" key="14">
    <source>
        <dbReference type="ARBA" id="ARBA00023136"/>
    </source>
</evidence>
<evidence type="ECO:0000256" key="20">
    <source>
        <dbReference type="SAM" id="SignalP"/>
    </source>
</evidence>
<evidence type="ECO:0000256" key="13">
    <source>
        <dbReference type="ARBA" id="ARBA00022989"/>
    </source>
</evidence>
<keyword evidence="5" id="KW-0723">Serine/threonine-protein kinase</keyword>
<dbReference type="Gene3D" id="1.10.510.10">
    <property type="entry name" value="Transferase(Phosphotransferase) domain 1"/>
    <property type="match status" value="1"/>
</dbReference>
<evidence type="ECO:0000256" key="5">
    <source>
        <dbReference type="ARBA" id="ARBA00022527"/>
    </source>
</evidence>
<keyword evidence="9" id="KW-0677">Repeat</keyword>
<keyword evidence="12 17" id="KW-0067">ATP-binding</keyword>
<keyword evidence="13 19" id="KW-1133">Transmembrane helix</keyword>
<evidence type="ECO:0000259" key="22">
    <source>
        <dbReference type="PROSITE" id="PS51473"/>
    </source>
</evidence>
<dbReference type="GO" id="GO:0002229">
    <property type="term" value="P:defense response to oomycetes"/>
    <property type="evidence" value="ECO:0007669"/>
    <property type="project" value="UniProtKB-ARBA"/>
</dbReference>
<evidence type="ECO:0000313" key="23">
    <source>
        <dbReference type="EMBL" id="MBX15462.1"/>
    </source>
</evidence>
<dbReference type="InterPro" id="IPR011009">
    <property type="entry name" value="Kinase-like_dom_sf"/>
</dbReference>
<dbReference type="PANTHER" id="PTHR27002:SF1073">
    <property type="entry name" value="CYSTEINE-RICH RECEPTOR-LIKE PROTEIN KINASE 29"/>
    <property type="match status" value="1"/>
</dbReference>
<evidence type="ECO:0008006" key="24">
    <source>
        <dbReference type="Google" id="ProtNLM"/>
    </source>
</evidence>
<evidence type="ECO:0000256" key="16">
    <source>
        <dbReference type="ARBA" id="ARBA00023180"/>
    </source>
</evidence>
<dbReference type="CDD" id="cd14066">
    <property type="entry name" value="STKc_IRAK"/>
    <property type="match status" value="1"/>
</dbReference>
<dbReference type="AlphaFoldDB" id="A0A2P2LBX6"/>
<dbReference type="Pfam" id="PF07714">
    <property type="entry name" value="PK_Tyr_Ser-Thr"/>
    <property type="match status" value="1"/>
</dbReference>
<sequence>MDSLKLLFSCTYILLHVLLGVAVSEYLPHSICENSRGNYTSGSTYRRNLDSVLSSLTADTKIDYGFYKLSAGQAPDRVNAIALCRGDLSVDDCRGCIANATQQILEDCSNQKEANIYYRSCILRYSNRSIFHVVETSPSYPLSSENYSNNAKEFIQDVRTLLFRLRGTAAAGNSLKKFATGNETSGFYTIFGLVQCTPDLSAQQCFDCLVKVIPEIPQGGTKIGVHFFAPSCNYRYEVEPFFASTPDSSPSSSPPPSASTQSPPAAITPPPPEGKSSKTRTIIIIVIPSVSAVIFIFYICIILRQRRLRKKLKTSDEIESVESLQFDFSTLRVATNNFSEENKLGQGGFGAVYKGTLSNGQDVAVKRVSKDSGQGDLEFKNEVLLVAKLQHRNLVRLLGFCLERNERLLIYEFLPNASLDHFLFDRMKRANLDWERRYKIIVGISRGLLYLHEDSRLRIIHRDLKASNILLDAEMNPKIADFGLARLFVMDQTQANTNRIVGTYGYMAPEYAMHGFFSVKSDVYSFGVLVLEIVSGQKNTVSTMGRV</sequence>
<dbReference type="PROSITE" id="PS00107">
    <property type="entry name" value="PROTEIN_KINASE_ATP"/>
    <property type="match status" value="1"/>
</dbReference>
<keyword evidence="8 20" id="KW-0732">Signal</keyword>
<evidence type="ECO:0000256" key="9">
    <source>
        <dbReference type="ARBA" id="ARBA00022737"/>
    </source>
</evidence>
<evidence type="ECO:0000256" key="18">
    <source>
        <dbReference type="SAM" id="MobiDB-lite"/>
    </source>
</evidence>
<feature type="transmembrane region" description="Helical" evidence="19">
    <location>
        <begin position="282"/>
        <end position="303"/>
    </location>
</feature>
<dbReference type="Gene3D" id="3.30.430.20">
    <property type="entry name" value="Gnk2 domain, C-X8-C-X2-C motif"/>
    <property type="match status" value="2"/>
</dbReference>
<evidence type="ECO:0000256" key="19">
    <source>
        <dbReference type="SAM" id="Phobius"/>
    </source>
</evidence>
<keyword evidence="10 17" id="KW-0547">Nucleotide-binding</keyword>
<evidence type="ECO:0000256" key="12">
    <source>
        <dbReference type="ARBA" id="ARBA00022840"/>
    </source>
</evidence>
<evidence type="ECO:0000256" key="17">
    <source>
        <dbReference type="PROSITE-ProRule" id="PRU10141"/>
    </source>
</evidence>
<comment type="subcellular location">
    <subcellularLocation>
        <location evidence="1">Cell membrane</location>
        <topology evidence="1">Single-pass type I membrane protein</topology>
    </subcellularLocation>
</comment>
<dbReference type="InterPro" id="IPR017441">
    <property type="entry name" value="Protein_kinase_ATP_BS"/>
</dbReference>
<proteinExistence type="inferred from homology"/>
<reference evidence="23" key="1">
    <citation type="submission" date="2018-02" db="EMBL/GenBank/DDBJ databases">
        <title>Rhizophora mucronata_Transcriptome.</title>
        <authorList>
            <person name="Meera S.P."/>
            <person name="Sreeshan A."/>
            <person name="Augustine A."/>
        </authorList>
    </citation>
    <scope>NUCLEOTIDE SEQUENCE</scope>
    <source>
        <tissue evidence="23">Leaf</tissue>
    </source>
</reference>
<dbReference type="PROSITE" id="PS51473">
    <property type="entry name" value="GNK2"/>
    <property type="match status" value="2"/>
</dbReference>
<evidence type="ECO:0000259" key="21">
    <source>
        <dbReference type="PROSITE" id="PS50011"/>
    </source>
</evidence>
<feature type="domain" description="Protein kinase" evidence="21">
    <location>
        <begin position="338"/>
        <end position="547"/>
    </location>
</feature>
<dbReference type="GO" id="GO:0004674">
    <property type="term" value="F:protein serine/threonine kinase activity"/>
    <property type="evidence" value="ECO:0007669"/>
    <property type="project" value="UniProtKB-KW"/>
</dbReference>
<dbReference type="SUPFAM" id="SSF56112">
    <property type="entry name" value="Protein kinase-like (PK-like)"/>
    <property type="match status" value="1"/>
</dbReference>
<dbReference type="InterPro" id="IPR008271">
    <property type="entry name" value="Ser/Thr_kinase_AS"/>
</dbReference>
<dbReference type="PROSITE" id="PS50011">
    <property type="entry name" value="PROTEIN_KINASE_DOM"/>
    <property type="match status" value="1"/>
</dbReference>
<evidence type="ECO:0000256" key="8">
    <source>
        <dbReference type="ARBA" id="ARBA00022729"/>
    </source>
</evidence>
<dbReference type="FunFam" id="3.30.200.20:FF:000142">
    <property type="entry name" value="Cysteine-rich receptor-like protein kinase 10"/>
    <property type="match status" value="1"/>
</dbReference>
<feature type="domain" description="Gnk2-homologous" evidence="22">
    <location>
        <begin position="135"/>
        <end position="241"/>
    </location>
</feature>
<comment type="similarity">
    <text evidence="3">In the C-terminal section; belongs to the protein kinase superfamily. Ser/Thr protein kinase family.</text>
</comment>
<evidence type="ECO:0000256" key="3">
    <source>
        <dbReference type="ARBA" id="ARBA00010217"/>
    </source>
</evidence>
<dbReference type="FunFam" id="3.30.430.20:FF:000003">
    <property type="entry name" value="Cysteine-rich RLK (RECEPTOR-like protein kinase) 10"/>
    <property type="match status" value="1"/>
</dbReference>
<keyword evidence="11" id="KW-0418">Kinase</keyword>
<comment type="similarity">
    <text evidence="2">In the N-terminal section; belongs to the leguminous lectin family.</text>
</comment>